<protein>
    <submittedName>
        <fullName evidence="3">Gluconolactonase</fullName>
    </submittedName>
</protein>
<feature type="domain" description="SMP-30/Gluconolactonase/LRE-like region" evidence="2">
    <location>
        <begin position="48"/>
        <end position="306"/>
    </location>
</feature>
<evidence type="ECO:0000256" key="1">
    <source>
        <dbReference type="ARBA" id="ARBA00022801"/>
    </source>
</evidence>
<dbReference type="Gene3D" id="2.120.10.30">
    <property type="entry name" value="TolB, C-terminal domain"/>
    <property type="match status" value="1"/>
</dbReference>
<dbReference type="InterPro" id="IPR011042">
    <property type="entry name" value="6-blade_b-propeller_TolB-like"/>
</dbReference>
<reference evidence="3" key="2">
    <citation type="submission" date="2020-09" db="EMBL/GenBank/DDBJ databases">
        <authorList>
            <person name="Sun Q."/>
            <person name="Ohkuma M."/>
        </authorList>
    </citation>
    <scope>NUCLEOTIDE SEQUENCE</scope>
    <source>
        <strain evidence="3">JCM 31311</strain>
    </source>
</reference>
<dbReference type="PANTHER" id="PTHR47572">
    <property type="entry name" value="LIPOPROTEIN-RELATED"/>
    <property type="match status" value="1"/>
</dbReference>
<reference evidence="3" key="1">
    <citation type="journal article" date="2014" name="Int. J. Syst. Evol. Microbiol.">
        <title>Complete genome sequence of Corynebacterium casei LMG S-19264T (=DSM 44701T), isolated from a smear-ripened cheese.</title>
        <authorList>
            <consortium name="US DOE Joint Genome Institute (JGI-PGF)"/>
            <person name="Walter F."/>
            <person name="Albersmeier A."/>
            <person name="Kalinowski J."/>
            <person name="Ruckert C."/>
        </authorList>
    </citation>
    <scope>NUCLEOTIDE SEQUENCE</scope>
    <source>
        <strain evidence="3">JCM 31311</strain>
    </source>
</reference>
<organism evidence="3 4">
    <name type="scientific">Deinococcus ruber</name>
    <dbReference type="NCBI Taxonomy" id="1848197"/>
    <lineage>
        <taxon>Bacteria</taxon>
        <taxon>Thermotogati</taxon>
        <taxon>Deinococcota</taxon>
        <taxon>Deinococci</taxon>
        <taxon>Deinococcales</taxon>
        <taxon>Deinococcaceae</taxon>
        <taxon>Deinococcus</taxon>
    </lineage>
</organism>
<dbReference type="InterPro" id="IPR013658">
    <property type="entry name" value="SGL"/>
</dbReference>
<proteinExistence type="predicted"/>
<evidence type="ECO:0000313" key="4">
    <source>
        <dbReference type="Proteomes" id="UP000603865"/>
    </source>
</evidence>
<comment type="caution">
    <text evidence="3">The sequence shown here is derived from an EMBL/GenBank/DDBJ whole genome shotgun (WGS) entry which is preliminary data.</text>
</comment>
<gene>
    <name evidence="3" type="ORF">GCM10008957_28730</name>
</gene>
<dbReference type="GO" id="GO:0016787">
    <property type="term" value="F:hydrolase activity"/>
    <property type="evidence" value="ECO:0007669"/>
    <property type="project" value="UniProtKB-KW"/>
</dbReference>
<dbReference type="EMBL" id="BMQL01000016">
    <property type="protein sequence ID" value="GGR14152.1"/>
    <property type="molecule type" value="Genomic_DNA"/>
</dbReference>
<keyword evidence="4" id="KW-1185">Reference proteome</keyword>
<dbReference type="RefSeq" id="WP_229776083.1">
    <property type="nucleotide sequence ID" value="NZ_BMQL01000016.1"/>
</dbReference>
<dbReference type="PANTHER" id="PTHR47572:SF4">
    <property type="entry name" value="LACTONASE DRP35"/>
    <property type="match status" value="1"/>
</dbReference>
<accession>A0A918F6T6</accession>
<dbReference type="InterPro" id="IPR051262">
    <property type="entry name" value="SMP-30/CGR1_Lactonase"/>
</dbReference>
<dbReference type="SUPFAM" id="SSF63829">
    <property type="entry name" value="Calcium-dependent phosphotriesterase"/>
    <property type="match status" value="1"/>
</dbReference>
<sequence>MTLEDMDGNVSGDVQTDLETRIEVADQRLRPLLKDGAVLERLWTGATWGEGPVCLPDGRVVWSDIPGNRLLVWQEGQGVQDYLNPSHFQNGHVLDQQGRIVGCSHGERGIVRQEHDGSWQLLVGEYGGKRLNSPNDVVVTRDGAVWFTDPPYGLIQPHEGYGGTQEQPGQEVYRYDPATQELRVVVSGMVCPNGLAFSPDESVLYVGDTAGTHSSRGHWPEAHHHILAYDMQGKQAVNARLFAEVSPGFPDGFRADVLGNIWTSSASGVQIYSADGVRLGEIAVPEVIGNLTFGGPDGCTLYIAASTSLYRIEVSVRGATA</sequence>
<keyword evidence="1" id="KW-0378">Hydrolase</keyword>
<dbReference type="AlphaFoldDB" id="A0A918F6T6"/>
<evidence type="ECO:0000259" key="2">
    <source>
        <dbReference type="Pfam" id="PF08450"/>
    </source>
</evidence>
<dbReference type="Pfam" id="PF08450">
    <property type="entry name" value="SGL"/>
    <property type="match status" value="1"/>
</dbReference>
<dbReference type="Proteomes" id="UP000603865">
    <property type="component" value="Unassembled WGS sequence"/>
</dbReference>
<name>A0A918F6T6_9DEIO</name>
<evidence type="ECO:0000313" key="3">
    <source>
        <dbReference type="EMBL" id="GGR14152.1"/>
    </source>
</evidence>